<proteinExistence type="predicted"/>
<name>A0A2P2KRB3_RHIMU</name>
<organism evidence="1">
    <name type="scientific">Rhizophora mucronata</name>
    <name type="common">Asiatic mangrove</name>
    <dbReference type="NCBI Taxonomy" id="61149"/>
    <lineage>
        <taxon>Eukaryota</taxon>
        <taxon>Viridiplantae</taxon>
        <taxon>Streptophyta</taxon>
        <taxon>Embryophyta</taxon>
        <taxon>Tracheophyta</taxon>
        <taxon>Spermatophyta</taxon>
        <taxon>Magnoliopsida</taxon>
        <taxon>eudicotyledons</taxon>
        <taxon>Gunneridae</taxon>
        <taxon>Pentapetalae</taxon>
        <taxon>rosids</taxon>
        <taxon>fabids</taxon>
        <taxon>Malpighiales</taxon>
        <taxon>Rhizophoraceae</taxon>
        <taxon>Rhizophora</taxon>
    </lineage>
</organism>
<sequence>MQSIKPSQHKKIHILLKDFTFTADSTSGPLNFSRIFN</sequence>
<accession>A0A2P2KRB3</accession>
<evidence type="ECO:0000313" key="1">
    <source>
        <dbReference type="EMBL" id="MBX08278.1"/>
    </source>
</evidence>
<dbReference type="EMBL" id="GGEC01027794">
    <property type="protein sequence ID" value="MBX08278.1"/>
    <property type="molecule type" value="Transcribed_RNA"/>
</dbReference>
<dbReference type="AlphaFoldDB" id="A0A2P2KRB3"/>
<protein>
    <submittedName>
        <fullName evidence="1">Uncharacterized protein</fullName>
    </submittedName>
</protein>
<reference evidence="1" key="1">
    <citation type="submission" date="2018-02" db="EMBL/GenBank/DDBJ databases">
        <title>Rhizophora mucronata_Transcriptome.</title>
        <authorList>
            <person name="Meera S.P."/>
            <person name="Sreeshan A."/>
            <person name="Augustine A."/>
        </authorList>
    </citation>
    <scope>NUCLEOTIDE SEQUENCE</scope>
    <source>
        <tissue evidence="1">Leaf</tissue>
    </source>
</reference>